<evidence type="ECO:0000313" key="6">
    <source>
        <dbReference type="Proteomes" id="UP001209229"/>
    </source>
</evidence>
<dbReference type="PANTHER" id="PTHR30146">
    <property type="entry name" value="LACI-RELATED TRANSCRIPTIONAL REPRESSOR"/>
    <property type="match status" value="1"/>
</dbReference>
<dbReference type="EMBL" id="JAPDPJ010000002">
    <property type="protein sequence ID" value="MCW3785259.1"/>
    <property type="molecule type" value="Genomic_DNA"/>
</dbReference>
<keyword evidence="3" id="KW-0804">Transcription</keyword>
<organism evidence="5 6">
    <name type="scientific">Plebeiibacterium sediminum</name>
    <dbReference type="NCBI Taxonomy" id="2992112"/>
    <lineage>
        <taxon>Bacteria</taxon>
        <taxon>Pseudomonadati</taxon>
        <taxon>Bacteroidota</taxon>
        <taxon>Bacteroidia</taxon>
        <taxon>Marinilabiliales</taxon>
        <taxon>Marinilabiliaceae</taxon>
        <taxon>Plebeiibacterium</taxon>
    </lineage>
</organism>
<dbReference type="Gene3D" id="3.40.50.2300">
    <property type="match status" value="2"/>
</dbReference>
<dbReference type="Pfam" id="PF13377">
    <property type="entry name" value="Peripla_BP_3"/>
    <property type="match status" value="1"/>
</dbReference>
<proteinExistence type="predicted"/>
<dbReference type="InterPro" id="IPR010982">
    <property type="entry name" value="Lambda_DNA-bd_dom_sf"/>
</dbReference>
<feature type="domain" description="HTH lacI-type" evidence="4">
    <location>
        <begin position="6"/>
        <end position="62"/>
    </location>
</feature>
<dbReference type="PANTHER" id="PTHR30146:SF109">
    <property type="entry name" value="HTH-TYPE TRANSCRIPTIONAL REGULATOR GALS"/>
    <property type="match status" value="1"/>
</dbReference>
<evidence type="ECO:0000256" key="1">
    <source>
        <dbReference type="ARBA" id="ARBA00023015"/>
    </source>
</evidence>
<name>A0AAE3M200_9BACT</name>
<dbReference type="InterPro" id="IPR028082">
    <property type="entry name" value="Peripla_BP_I"/>
</dbReference>
<dbReference type="SMART" id="SM00354">
    <property type="entry name" value="HTH_LACI"/>
    <property type="match status" value="1"/>
</dbReference>
<dbReference type="Gene3D" id="1.10.260.40">
    <property type="entry name" value="lambda repressor-like DNA-binding domains"/>
    <property type="match status" value="1"/>
</dbReference>
<protein>
    <submittedName>
        <fullName evidence="5">LacI family transcriptional regulator</fullName>
    </submittedName>
</protein>
<sequence length="333" mass="37172">MAQKKTSLKDIATKVGVSTALVSYVLNGKMKGRISEEVANRIKQVAKELNYHPNQIARSLKTNKTNSIGLLLADISNPFSSQIARIVENEADKMGYAVIIGSSDESVEKSEKIIEVFLNRQVDGLILSLPEKSEQIVADLKSKDIPFVLLDRYFPSVAANSVAIDNFSASESAVNHLLSNNYNNICIISYDTELVHLNERLRGATEQKEINSTVGKVRLGHIQEDVECAIDKFLNTEQSIDAIFFTSNLLTISGLKYLNKKKVIIPEDMGVIAFDKTDAFDLFYTSISYVNQPLNKLGREAVRLMHQAINDNTKREQIFLLAELIVRDSTSRK</sequence>
<evidence type="ECO:0000259" key="4">
    <source>
        <dbReference type="PROSITE" id="PS50932"/>
    </source>
</evidence>
<dbReference type="RefSeq" id="WP_301188831.1">
    <property type="nucleotide sequence ID" value="NZ_JAPDPJ010000002.1"/>
</dbReference>
<evidence type="ECO:0000313" key="5">
    <source>
        <dbReference type="EMBL" id="MCW3785259.1"/>
    </source>
</evidence>
<dbReference type="Proteomes" id="UP001209229">
    <property type="component" value="Unassembled WGS sequence"/>
</dbReference>
<keyword evidence="2" id="KW-0238">DNA-binding</keyword>
<dbReference type="CDD" id="cd01392">
    <property type="entry name" value="HTH_LacI"/>
    <property type="match status" value="1"/>
</dbReference>
<dbReference type="GO" id="GO:0003700">
    <property type="term" value="F:DNA-binding transcription factor activity"/>
    <property type="evidence" value="ECO:0007669"/>
    <property type="project" value="TreeGrafter"/>
</dbReference>
<evidence type="ECO:0000256" key="3">
    <source>
        <dbReference type="ARBA" id="ARBA00023163"/>
    </source>
</evidence>
<dbReference type="GO" id="GO:0000976">
    <property type="term" value="F:transcription cis-regulatory region binding"/>
    <property type="evidence" value="ECO:0007669"/>
    <property type="project" value="TreeGrafter"/>
</dbReference>
<dbReference type="SUPFAM" id="SSF47413">
    <property type="entry name" value="lambda repressor-like DNA-binding domains"/>
    <property type="match status" value="1"/>
</dbReference>
<dbReference type="SUPFAM" id="SSF53822">
    <property type="entry name" value="Periplasmic binding protein-like I"/>
    <property type="match status" value="1"/>
</dbReference>
<gene>
    <name evidence="5" type="ORF">OM075_02215</name>
</gene>
<dbReference type="Pfam" id="PF00356">
    <property type="entry name" value="LacI"/>
    <property type="match status" value="1"/>
</dbReference>
<accession>A0AAE3M200</accession>
<dbReference type="InterPro" id="IPR000843">
    <property type="entry name" value="HTH_LacI"/>
</dbReference>
<dbReference type="PROSITE" id="PS50932">
    <property type="entry name" value="HTH_LACI_2"/>
    <property type="match status" value="1"/>
</dbReference>
<dbReference type="AlphaFoldDB" id="A0AAE3M200"/>
<evidence type="ECO:0000256" key="2">
    <source>
        <dbReference type="ARBA" id="ARBA00023125"/>
    </source>
</evidence>
<comment type="caution">
    <text evidence="5">The sequence shown here is derived from an EMBL/GenBank/DDBJ whole genome shotgun (WGS) entry which is preliminary data.</text>
</comment>
<keyword evidence="1" id="KW-0805">Transcription regulation</keyword>
<dbReference type="InterPro" id="IPR046335">
    <property type="entry name" value="LacI/GalR-like_sensor"/>
</dbReference>
<keyword evidence="6" id="KW-1185">Reference proteome</keyword>
<reference evidence="5" key="1">
    <citation type="submission" date="2022-10" db="EMBL/GenBank/DDBJ databases">
        <authorList>
            <person name="Yu W.X."/>
        </authorList>
    </citation>
    <scope>NUCLEOTIDE SEQUENCE</scope>
    <source>
        <strain evidence="5">AAT</strain>
    </source>
</reference>